<gene>
    <name evidence="2" type="ORF">GCM10008939_33870</name>
</gene>
<keyword evidence="1" id="KW-0472">Membrane</keyword>
<organism evidence="2 3">
    <name type="scientific">Deinococcus aquiradiocola</name>
    <dbReference type="NCBI Taxonomy" id="393059"/>
    <lineage>
        <taxon>Bacteria</taxon>
        <taxon>Thermotogati</taxon>
        <taxon>Deinococcota</taxon>
        <taxon>Deinococci</taxon>
        <taxon>Deinococcales</taxon>
        <taxon>Deinococcaceae</taxon>
        <taxon>Deinococcus</taxon>
    </lineage>
</organism>
<evidence type="ECO:0000256" key="1">
    <source>
        <dbReference type="SAM" id="Phobius"/>
    </source>
</evidence>
<accession>A0A917UUZ0</accession>
<feature type="transmembrane region" description="Helical" evidence="1">
    <location>
        <begin position="224"/>
        <end position="246"/>
    </location>
</feature>
<feature type="transmembrane region" description="Helical" evidence="1">
    <location>
        <begin position="381"/>
        <end position="402"/>
    </location>
</feature>
<keyword evidence="1" id="KW-0812">Transmembrane</keyword>
<dbReference type="EMBL" id="BMOE01000017">
    <property type="protein sequence ID" value="GGJ87062.1"/>
    <property type="molecule type" value="Genomic_DNA"/>
</dbReference>
<evidence type="ECO:0000313" key="2">
    <source>
        <dbReference type="EMBL" id="GGJ87062.1"/>
    </source>
</evidence>
<proteinExistence type="predicted"/>
<dbReference type="Proteomes" id="UP000635726">
    <property type="component" value="Unassembled WGS sequence"/>
</dbReference>
<keyword evidence="1" id="KW-1133">Transmembrane helix</keyword>
<name>A0A917UUZ0_9DEIO</name>
<reference evidence="2" key="2">
    <citation type="submission" date="2020-09" db="EMBL/GenBank/DDBJ databases">
        <authorList>
            <person name="Sun Q."/>
            <person name="Ohkuma M."/>
        </authorList>
    </citation>
    <scope>NUCLEOTIDE SEQUENCE</scope>
    <source>
        <strain evidence="2">JCM 14371</strain>
    </source>
</reference>
<feature type="transmembrane region" description="Helical" evidence="1">
    <location>
        <begin position="337"/>
        <end position="360"/>
    </location>
</feature>
<feature type="transmembrane region" description="Helical" evidence="1">
    <location>
        <begin position="161"/>
        <end position="181"/>
    </location>
</feature>
<comment type="caution">
    <text evidence="2">The sequence shown here is derived from an EMBL/GenBank/DDBJ whole genome shotgun (WGS) entry which is preliminary data.</text>
</comment>
<dbReference type="RefSeq" id="WP_188964492.1">
    <property type="nucleotide sequence ID" value="NZ_BMOE01000017.1"/>
</dbReference>
<reference evidence="2" key="1">
    <citation type="journal article" date="2014" name="Int. J. Syst. Evol. Microbiol.">
        <title>Complete genome sequence of Corynebacterium casei LMG S-19264T (=DSM 44701T), isolated from a smear-ripened cheese.</title>
        <authorList>
            <consortium name="US DOE Joint Genome Institute (JGI-PGF)"/>
            <person name="Walter F."/>
            <person name="Albersmeier A."/>
            <person name="Kalinowski J."/>
            <person name="Ruckert C."/>
        </authorList>
    </citation>
    <scope>NUCLEOTIDE SEQUENCE</scope>
    <source>
        <strain evidence="2">JCM 14371</strain>
    </source>
</reference>
<sequence>MTDFAASSFGSLFQPSAQVTVQPFTRQPDGDQVVLGWLDADVFLELPSDAVELLDWLAAGQSVAQAQASYQARYGVTPDLVDLLEQLGESGVVHVRQGAPQAPQRSTPKPGVLLPLRLSSALWSPAALVLYACLALGALIGASATPGAVPSWRALFVEQHLTALGLILMLSGLGITALHEFAHASAARARGVPVRFSLGRRLWTWVVQTDMTGIWSLPRRQRYLPLLAGIIMDLVVTALLVLTLVADRRDLISLPDSVRLLVQALTFSYLLTVVPQLYFFVRTDLYFVVTTAFGCRNLMGDTESYLRNTVARWRGQPPPVDQSSLPEHEWRVVRGYAWVWVLGRLAALTLLLGVTLPLIWTYSWSICRTLSAGYASAPMAFLDALGALLLFVIPQVLGLLAWSRTFSTEDKAYDVR</sequence>
<protein>
    <recommendedName>
        <fullName evidence="4">PqqD family protein</fullName>
    </recommendedName>
</protein>
<keyword evidence="3" id="KW-1185">Reference proteome</keyword>
<dbReference type="AlphaFoldDB" id="A0A917UUZ0"/>
<evidence type="ECO:0000313" key="3">
    <source>
        <dbReference type="Proteomes" id="UP000635726"/>
    </source>
</evidence>
<feature type="transmembrane region" description="Helical" evidence="1">
    <location>
        <begin position="126"/>
        <end position="149"/>
    </location>
</feature>
<feature type="transmembrane region" description="Helical" evidence="1">
    <location>
        <begin position="258"/>
        <end position="281"/>
    </location>
</feature>
<evidence type="ECO:0008006" key="4">
    <source>
        <dbReference type="Google" id="ProtNLM"/>
    </source>
</evidence>